<evidence type="ECO:0000256" key="4">
    <source>
        <dbReference type="ARBA" id="ARBA00010617"/>
    </source>
</evidence>
<dbReference type="GO" id="GO:0016705">
    <property type="term" value="F:oxidoreductase activity, acting on paired donors, with incorporation or reduction of molecular oxygen"/>
    <property type="evidence" value="ECO:0007669"/>
    <property type="project" value="InterPro"/>
</dbReference>
<evidence type="ECO:0000256" key="7">
    <source>
        <dbReference type="ARBA" id="ARBA00022824"/>
    </source>
</evidence>
<evidence type="ECO:0000256" key="6">
    <source>
        <dbReference type="ARBA" id="ARBA00022723"/>
    </source>
</evidence>
<evidence type="ECO:0000256" key="11">
    <source>
        <dbReference type="ARBA" id="ARBA00023033"/>
    </source>
</evidence>
<keyword evidence="6 13" id="KW-0479">Metal-binding</keyword>
<dbReference type="PANTHER" id="PTHR24291:SF189">
    <property type="entry name" value="CYTOCHROME P450 4C3-RELATED"/>
    <property type="match status" value="1"/>
</dbReference>
<keyword evidence="10 13" id="KW-0408">Iron</keyword>
<dbReference type="PRINTS" id="PR00385">
    <property type="entry name" value="P450"/>
</dbReference>
<proteinExistence type="inferred from homology"/>
<comment type="subcellular location">
    <subcellularLocation>
        <location evidence="3">Endoplasmic reticulum membrane</location>
        <topology evidence="3">Peripheral membrane protein</topology>
    </subcellularLocation>
    <subcellularLocation>
        <location evidence="2">Microsome membrane</location>
        <topology evidence="2">Peripheral membrane protein</topology>
    </subcellularLocation>
</comment>
<gene>
    <name evidence="15" type="ORF">PYX00_009473</name>
</gene>
<reference evidence="15" key="1">
    <citation type="journal article" date="2024" name="Gigascience">
        <title>Chromosome-level genome of the poultry shaft louse Menopon gallinae provides insight into the host-switching and adaptive evolution of parasitic lice.</title>
        <authorList>
            <person name="Xu Y."/>
            <person name="Ma L."/>
            <person name="Liu S."/>
            <person name="Liang Y."/>
            <person name="Liu Q."/>
            <person name="He Z."/>
            <person name="Tian L."/>
            <person name="Duan Y."/>
            <person name="Cai W."/>
            <person name="Li H."/>
            <person name="Song F."/>
        </authorList>
    </citation>
    <scope>NUCLEOTIDE SEQUENCE</scope>
    <source>
        <strain evidence="15">Cailab_2023a</strain>
    </source>
</reference>
<evidence type="ECO:0000313" key="15">
    <source>
        <dbReference type="EMBL" id="KAL0267118.1"/>
    </source>
</evidence>
<evidence type="ECO:0000256" key="1">
    <source>
        <dbReference type="ARBA" id="ARBA00001971"/>
    </source>
</evidence>
<dbReference type="AlphaFoldDB" id="A0AAW2HBY9"/>
<evidence type="ECO:0000256" key="9">
    <source>
        <dbReference type="ARBA" id="ARBA00023002"/>
    </source>
</evidence>
<dbReference type="GO" id="GO:0020037">
    <property type="term" value="F:heme binding"/>
    <property type="evidence" value="ECO:0007669"/>
    <property type="project" value="InterPro"/>
</dbReference>
<dbReference type="GO" id="GO:0004497">
    <property type="term" value="F:monooxygenase activity"/>
    <property type="evidence" value="ECO:0007669"/>
    <property type="project" value="UniProtKB-KW"/>
</dbReference>
<comment type="similarity">
    <text evidence="4 14">Belongs to the cytochrome P450 family.</text>
</comment>
<keyword evidence="5 13" id="KW-0349">Heme</keyword>
<accession>A0AAW2HBY9</accession>
<dbReference type="PANTHER" id="PTHR24291">
    <property type="entry name" value="CYTOCHROME P450 FAMILY 4"/>
    <property type="match status" value="1"/>
</dbReference>
<evidence type="ECO:0008006" key="16">
    <source>
        <dbReference type="Google" id="ProtNLM"/>
    </source>
</evidence>
<dbReference type="GO" id="GO:0005789">
    <property type="term" value="C:endoplasmic reticulum membrane"/>
    <property type="evidence" value="ECO:0007669"/>
    <property type="project" value="UniProtKB-SubCell"/>
</dbReference>
<dbReference type="CDD" id="cd20628">
    <property type="entry name" value="CYP4"/>
    <property type="match status" value="1"/>
</dbReference>
<dbReference type="PROSITE" id="PS00086">
    <property type="entry name" value="CYTOCHROME_P450"/>
    <property type="match status" value="1"/>
</dbReference>
<dbReference type="InterPro" id="IPR017972">
    <property type="entry name" value="Cyt_P450_CS"/>
</dbReference>
<protein>
    <recommendedName>
        <fullName evidence="16">Cytochrome P450</fullName>
    </recommendedName>
</protein>
<comment type="cofactor">
    <cofactor evidence="1 13">
        <name>heme</name>
        <dbReference type="ChEBI" id="CHEBI:30413"/>
    </cofactor>
</comment>
<dbReference type="SUPFAM" id="SSF48264">
    <property type="entry name" value="Cytochrome P450"/>
    <property type="match status" value="1"/>
</dbReference>
<dbReference type="Pfam" id="PF00067">
    <property type="entry name" value="p450"/>
    <property type="match status" value="1"/>
</dbReference>
<keyword evidence="9 14" id="KW-0560">Oxidoreductase</keyword>
<name>A0AAW2HBY9_9NEOP</name>
<dbReference type="Gene3D" id="1.10.630.10">
    <property type="entry name" value="Cytochrome P450"/>
    <property type="match status" value="1"/>
</dbReference>
<keyword evidence="11 14" id="KW-0503">Monooxygenase</keyword>
<evidence type="ECO:0000256" key="2">
    <source>
        <dbReference type="ARBA" id="ARBA00004174"/>
    </source>
</evidence>
<evidence type="ECO:0000256" key="12">
    <source>
        <dbReference type="ARBA" id="ARBA00023136"/>
    </source>
</evidence>
<keyword evidence="7" id="KW-0256">Endoplasmic reticulum</keyword>
<feature type="binding site" description="axial binding residue" evidence="13">
    <location>
        <position position="450"/>
    </location>
    <ligand>
        <name>heme</name>
        <dbReference type="ChEBI" id="CHEBI:30413"/>
    </ligand>
    <ligandPart>
        <name>Fe</name>
        <dbReference type="ChEBI" id="CHEBI:18248"/>
    </ligandPart>
</feature>
<dbReference type="PRINTS" id="PR00463">
    <property type="entry name" value="EP450I"/>
</dbReference>
<evidence type="ECO:0000256" key="14">
    <source>
        <dbReference type="RuleBase" id="RU000461"/>
    </source>
</evidence>
<comment type="caution">
    <text evidence="15">The sequence shown here is derived from an EMBL/GenBank/DDBJ whole genome shotgun (WGS) entry which is preliminary data.</text>
</comment>
<evidence type="ECO:0000256" key="5">
    <source>
        <dbReference type="ARBA" id="ARBA00022617"/>
    </source>
</evidence>
<evidence type="ECO:0000256" key="8">
    <source>
        <dbReference type="ARBA" id="ARBA00022848"/>
    </source>
</evidence>
<dbReference type="InterPro" id="IPR001128">
    <property type="entry name" value="Cyt_P450"/>
</dbReference>
<organism evidence="15">
    <name type="scientific">Menopon gallinae</name>
    <name type="common">poultry shaft louse</name>
    <dbReference type="NCBI Taxonomy" id="328185"/>
    <lineage>
        <taxon>Eukaryota</taxon>
        <taxon>Metazoa</taxon>
        <taxon>Ecdysozoa</taxon>
        <taxon>Arthropoda</taxon>
        <taxon>Hexapoda</taxon>
        <taxon>Insecta</taxon>
        <taxon>Pterygota</taxon>
        <taxon>Neoptera</taxon>
        <taxon>Paraneoptera</taxon>
        <taxon>Psocodea</taxon>
        <taxon>Troctomorpha</taxon>
        <taxon>Phthiraptera</taxon>
        <taxon>Amblycera</taxon>
        <taxon>Menoponidae</taxon>
        <taxon>Menopon</taxon>
    </lineage>
</organism>
<dbReference type="EMBL" id="JARGDH010000005">
    <property type="protein sequence ID" value="KAL0267118.1"/>
    <property type="molecule type" value="Genomic_DNA"/>
</dbReference>
<evidence type="ECO:0000256" key="10">
    <source>
        <dbReference type="ARBA" id="ARBA00023004"/>
    </source>
</evidence>
<dbReference type="InterPro" id="IPR050196">
    <property type="entry name" value="Cytochrome_P450_Monoox"/>
</dbReference>
<dbReference type="InterPro" id="IPR002401">
    <property type="entry name" value="Cyt_P450_E_grp-I"/>
</dbReference>
<evidence type="ECO:0000256" key="13">
    <source>
        <dbReference type="PIRSR" id="PIRSR602401-1"/>
    </source>
</evidence>
<sequence>MWVVVAVILFVVLLHVFFPKNYVSLRDYLHIRKIPSFPAIPYFGCVSLFLVPNEDFLPKLTEIIDAYKPIVNIDVLGYNHVMLSEVEDLMVIFNSRDHIEKSLDYVHLEPWLGTGLLTSSGQKWFHHRKLLTPAFHFKILGQYINILNKNAKILVEKLRTEANNEFLEINPLILLCALDVICETAMGTSVNAQIGGEKEYVKATIRMSQIFLERQFTPWYYRPFLFNMFPIGWEQKRLLKILHGFTEKVIRERRETYRKEKMNRKDDDEDANLYLGEKEKISFLDLLIKISETENSLTETEIREEVDTFMFEGHDTTAAAMSWTLFELGHHPEIQERAYLEQCEIFQGSSRDATSADLQNMKYLDRVIKEALRLYPSVPVIARKLEKDITIRGYTLPKGTNVPAFIYYIHRDPKNFPDPLKFDPDRFLTDQIQKRHPYAYIPFSAGSRNCIGQKFAEMEEKVILSSIIRNFEFKSLDNREDVKVMGELILRPKNNLRMVFKLREQTAQ</sequence>
<keyword evidence="8" id="KW-0492">Microsome</keyword>
<keyword evidence="12" id="KW-0472">Membrane</keyword>
<dbReference type="InterPro" id="IPR036396">
    <property type="entry name" value="Cyt_P450_sf"/>
</dbReference>
<evidence type="ECO:0000256" key="3">
    <source>
        <dbReference type="ARBA" id="ARBA00004406"/>
    </source>
</evidence>
<dbReference type="GO" id="GO:0005506">
    <property type="term" value="F:iron ion binding"/>
    <property type="evidence" value="ECO:0007669"/>
    <property type="project" value="InterPro"/>
</dbReference>